<gene>
    <name evidence="2" type="ORF">FRACA_730015</name>
</gene>
<dbReference type="Proteomes" id="UP000234331">
    <property type="component" value="Unassembled WGS sequence"/>
</dbReference>
<evidence type="ECO:0000313" key="2">
    <source>
        <dbReference type="EMBL" id="SNQ51536.1"/>
    </source>
</evidence>
<dbReference type="RefSeq" id="WP_243408083.1">
    <property type="nucleotide sequence ID" value="NZ_FZMO01000540.1"/>
</dbReference>
<accession>A0A2I2L0U2</accession>
<dbReference type="EMBL" id="FZMO01000540">
    <property type="protein sequence ID" value="SNQ51536.1"/>
    <property type="molecule type" value="Genomic_DNA"/>
</dbReference>
<evidence type="ECO:0000313" key="3">
    <source>
        <dbReference type="Proteomes" id="UP000234331"/>
    </source>
</evidence>
<feature type="compositionally biased region" description="Gly residues" evidence="1">
    <location>
        <begin position="16"/>
        <end position="25"/>
    </location>
</feature>
<feature type="compositionally biased region" description="Basic and acidic residues" evidence="1">
    <location>
        <begin position="30"/>
        <end position="43"/>
    </location>
</feature>
<sequence length="103" mass="10657">MAGYPPGMVWNKRGNTDGGASSGRGGTKRGGRDPVVRDDSDRDKKKRGGSTGDTPVEFGECSACNGKGKVETRTAERDEDGAFDGAAVTDCTACGGEGRVKKK</sequence>
<name>A0A2I2L0U2_9ACTN</name>
<feature type="region of interest" description="Disordered" evidence="1">
    <location>
        <begin position="1"/>
        <end position="59"/>
    </location>
</feature>
<protein>
    <submittedName>
        <fullName evidence="2">Uncharacterized protein</fullName>
    </submittedName>
</protein>
<keyword evidence="3" id="KW-1185">Reference proteome</keyword>
<proteinExistence type="predicted"/>
<reference evidence="2 3" key="1">
    <citation type="submission" date="2017-06" db="EMBL/GenBank/DDBJ databases">
        <authorList>
            <person name="Kim H.J."/>
            <person name="Triplett B.A."/>
        </authorList>
    </citation>
    <scope>NUCLEOTIDE SEQUENCE [LARGE SCALE GENOMIC DNA]</scope>
    <source>
        <strain evidence="2">FRACA_ARgP5</strain>
    </source>
</reference>
<organism evidence="2 3">
    <name type="scientific">Frankia canadensis</name>
    <dbReference type="NCBI Taxonomy" id="1836972"/>
    <lineage>
        <taxon>Bacteria</taxon>
        <taxon>Bacillati</taxon>
        <taxon>Actinomycetota</taxon>
        <taxon>Actinomycetes</taxon>
        <taxon>Frankiales</taxon>
        <taxon>Frankiaceae</taxon>
        <taxon>Frankia</taxon>
    </lineage>
</organism>
<evidence type="ECO:0000256" key="1">
    <source>
        <dbReference type="SAM" id="MobiDB-lite"/>
    </source>
</evidence>
<dbReference type="AlphaFoldDB" id="A0A2I2L0U2"/>